<proteinExistence type="predicted"/>
<evidence type="ECO:0000313" key="3">
    <source>
        <dbReference type="Proteomes" id="UP000091857"/>
    </source>
</evidence>
<accession>A0A2C9VYS4</accession>
<dbReference type="OrthoDB" id="851106at2759"/>
<gene>
    <name evidence="2" type="ORF">MANES_05G147300v8</name>
</gene>
<sequence>MGWLWSERRGPGWKQGWTEQTLASVSPPPFPLLAIFFIIFLLLFVSSYFNFKDQMEHTVINFNLFLLFLPVLLILVAQVLSKCESFIVPATKAEYGRIRRSWDLPWGVVALVVVLLVMLSYQSSFRSVWSPIVWRSV</sequence>
<keyword evidence="3" id="KW-1185">Reference proteome</keyword>
<keyword evidence="1" id="KW-1133">Transmembrane helix</keyword>
<comment type="caution">
    <text evidence="2">The sequence shown here is derived from an EMBL/GenBank/DDBJ whole genome shotgun (WGS) entry which is preliminary data.</text>
</comment>
<organism evidence="2 3">
    <name type="scientific">Manihot esculenta</name>
    <name type="common">Cassava</name>
    <name type="synonym">Jatropha manihot</name>
    <dbReference type="NCBI Taxonomy" id="3983"/>
    <lineage>
        <taxon>Eukaryota</taxon>
        <taxon>Viridiplantae</taxon>
        <taxon>Streptophyta</taxon>
        <taxon>Embryophyta</taxon>
        <taxon>Tracheophyta</taxon>
        <taxon>Spermatophyta</taxon>
        <taxon>Magnoliopsida</taxon>
        <taxon>eudicotyledons</taxon>
        <taxon>Gunneridae</taxon>
        <taxon>Pentapetalae</taxon>
        <taxon>rosids</taxon>
        <taxon>fabids</taxon>
        <taxon>Malpighiales</taxon>
        <taxon>Euphorbiaceae</taxon>
        <taxon>Crotonoideae</taxon>
        <taxon>Manihoteae</taxon>
        <taxon>Manihot</taxon>
    </lineage>
</organism>
<reference evidence="3" key="1">
    <citation type="journal article" date="2016" name="Nat. Biotechnol.">
        <title>Sequencing wild and cultivated cassava and related species reveals extensive interspecific hybridization and genetic diversity.</title>
        <authorList>
            <person name="Bredeson J.V."/>
            <person name="Lyons J.B."/>
            <person name="Prochnik S.E."/>
            <person name="Wu G.A."/>
            <person name="Ha C.M."/>
            <person name="Edsinger-Gonzales E."/>
            <person name="Grimwood J."/>
            <person name="Schmutz J."/>
            <person name="Rabbi I.Y."/>
            <person name="Egesi C."/>
            <person name="Nauluvula P."/>
            <person name="Lebot V."/>
            <person name="Ndunguru J."/>
            <person name="Mkamilo G."/>
            <person name="Bart R.S."/>
            <person name="Setter T.L."/>
            <person name="Gleadow R.M."/>
            <person name="Kulakow P."/>
            <person name="Ferguson M.E."/>
            <person name="Rounsley S."/>
            <person name="Rokhsar D.S."/>
        </authorList>
    </citation>
    <scope>NUCLEOTIDE SEQUENCE [LARGE SCALE GENOMIC DNA]</scope>
    <source>
        <strain evidence="3">cv. AM560-2</strain>
    </source>
</reference>
<dbReference type="PANTHER" id="PTHR33306:SF40">
    <property type="entry name" value="EXPRESSED PROTEIN"/>
    <property type="match status" value="1"/>
</dbReference>
<protein>
    <submittedName>
        <fullName evidence="2">Uncharacterized protein</fullName>
    </submittedName>
</protein>
<evidence type="ECO:0000256" key="1">
    <source>
        <dbReference type="SAM" id="Phobius"/>
    </source>
</evidence>
<dbReference type="Gramene" id="Manes.05G147300.1.v8.1">
    <property type="protein sequence ID" value="Manes.05G147300.1.v8.1.CDS.1"/>
    <property type="gene ID" value="Manes.05G147300.v8.1"/>
</dbReference>
<dbReference type="Proteomes" id="UP000091857">
    <property type="component" value="Chromosome 5"/>
</dbReference>
<feature type="transmembrane region" description="Helical" evidence="1">
    <location>
        <begin position="58"/>
        <end position="80"/>
    </location>
</feature>
<dbReference type="OMA" id="WSPLIWR"/>
<evidence type="ECO:0000313" key="2">
    <source>
        <dbReference type="EMBL" id="OAY50580.1"/>
    </source>
</evidence>
<keyword evidence="1" id="KW-0812">Transmembrane</keyword>
<feature type="transmembrane region" description="Helical" evidence="1">
    <location>
        <begin position="30"/>
        <end position="51"/>
    </location>
</feature>
<keyword evidence="1" id="KW-0472">Membrane</keyword>
<dbReference type="EMBL" id="CM004391">
    <property type="protein sequence ID" value="OAY50580.1"/>
    <property type="molecule type" value="Genomic_DNA"/>
</dbReference>
<feature type="transmembrane region" description="Helical" evidence="1">
    <location>
        <begin position="104"/>
        <end position="121"/>
    </location>
</feature>
<name>A0A2C9VYS4_MANES</name>
<dbReference type="AlphaFoldDB" id="A0A2C9VYS4"/>
<dbReference type="PANTHER" id="PTHR33306">
    <property type="entry name" value="EXPRESSED PROTEIN-RELATED-RELATED"/>
    <property type="match status" value="1"/>
</dbReference>